<keyword evidence="2" id="KW-0547">Nucleotide-binding</keyword>
<dbReference type="EMBL" id="JBHSAY010000005">
    <property type="protein sequence ID" value="MFC4130270.1"/>
    <property type="molecule type" value="Genomic_DNA"/>
</dbReference>
<evidence type="ECO:0000256" key="2">
    <source>
        <dbReference type="ARBA" id="ARBA00022806"/>
    </source>
</evidence>
<feature type="domain" description="PD-(D/E)XK endonuclease-like" evidence="4">
    <location>
        <begin position="34"/>
        <end position="276"/>
    </location>
</feature>
<dbReference type="GO" id="GO:0004527">
    <property type="term" value="F:exonuclease activity"/>
    <property type="evidence" value="ECO:0007669"/>
    <property type="project" value="UniProtKB-KW"/>
</dbReference>
<gene>
    <name evidence="5" type="ORF">ACFOZ4_06600</name>
</gene>
<evidence type="ECO:0000313" key="6">
    <source>
        <dbReference type="Proteomes" id="UP001595816"/>
    </source>
</evidence>
<organism evidence="5 6">
    <name type="scientific">Hamadaea flava</name>
    <dbReference type="NCBI Taxonomy" id="1742688"/>
    <lineage>
        <taxon>Bacteria</taxon>
        <taxon>Bacillati</taxon>
        <taxon>Actinomycetota</taxon>
        <taxon>Actinomycetes</taxon>
        <taxon>Micromonosporales</taxon>
        <taxon>Micromonosporaceae</taxon>
        <taxon>Hamadaea</taxon>
    </lineage>
</organism>
<keyword evidence="1" id="KW-0227">DNA damage</keyword>
<keyword evidence="6" id="KW-1185">Reference proteome</keyword>
<evidence type="ECO:0000313" key="5">
    <source>
        <dbReference type="EMBL" id="MFC4130270.1"/>
    </source>
</evidence>
<dbReference type="RefSeq" id="WP_253758198.1">
    <property type="nucleotide sequence ID" value="NZ_JAMZDZ010000001.1"/>
</dbReference>
<keyword evidence="3" id="KW-0234">DNA repair</keyword>
<comment type="caution">
    <text evidence="5">The sequence shown here is derived from an EMBL/GenBank/DDBJ whole genome shotgun (WGS) entry which is preliminary data.</text>
</comment>
<keyword evidence="2" id="KW-0067">ATP-binding</keyword>
<name>A0ABV8LHR4_9ACTN</name>
<accession>A0ABV8LHR4</accession>
<keyword evidence="5" id="KW-0378">Hydrolase</keyword>
<keyword evidence="2" id="KW-0347">Helicase</keyword>
<protein>
    <submittedName>
        <fullName evidence="5">RecB family exonuclease</fullName>
    </submittedName>
</protein>
<dbReference type="Pfam" id="PF12705">
    <property type="entry name" value="PDDEXK_1"/>
    <property type="match status" value="1"/>
</dbReference>
<evidence type="ECO:0000256" key="3">
    <source>
        <dbReference type="ARBA" id="ARBA00023204"/>
    </source>
</evidence>
<sequence length="298" mass="32698">MVSTGGSAPKRTGGIPEQLGFDLGDLPDRLFTCTPSKLASYLDCPRRYRYAYIDRPAPPKGPPWAHNSLGASVHTALKNWYAVDPDRRRSVALAPLLRATWVTEGYRDADQQREVFARALAWLESYIATLDPADEPVGVERVVAAKTSVLALSGRADRIDRRGDELVIVDYKTGRSTSTPDDARGSLALALYAYAASRQFRRRCTRVELHHLPSGTIAAHEHTEESLQRQVNRAEGTAKDIIAAEKQVAQGRDADDVFPPQPGALCSWCDYRKTCPAGATAPIREPWTSVTLPTGEVS</sequence>
<dbReference type="Gene3D" id="3.90.320.10">
    <property type="match status" value="1"/>
</dbReference>
<dbReference type="InterPro" id="IPR011604">
    <property type="entry name" value="PDDEXK-like_dom_sf"/>
</dbReference>
<dbReference type="Proteomes" id="UP001595816">
    <property type="component" value="Unassembled WGS sequence"/>
</dbReference>
<proteinExistence type="predicted"/>
<reference evidence="6" key="1">
    <citation type="journal article" date="2019" name="Int. J. Syst. Evol. Microbiol.">
        <title>The Global Catalogue of Microorganisms (GCM) 10K type strain sequencing project: providing services to taxonomists for standard genome sequencing and annotation.</title>
        <authorList>
            <consortium name="The Broad Institute Genomics Platform"/>
            <consortium name="The Broad Institute Genome Sequencing Center for Infectious Disease"/>
            <person name="Wu L."/>
            <person name="Ma J."/>
        </authorList>
    </citation>
    <scope>NUCLEOTIDE SEQUENCE [LARGE SCALE GENOMIC DNA]</scope>
    <source>
        <strain evidence="6">CGMCC 4.7289</strain>
    </source>
</reference>
<keyword evidence="5" id="KW-0540">Nuclease</keyword>
<dbReference type="InterPro" id="IPR038726">
    <property type="entry name" value="PDDEXK_AddAB-type"/>
</dbReference>
<evidence type="ECO:0000256" key="1">
    <source>
        <dbReference type="ARBA" id="ARBA00022763"/>
    </source>
</evidence>
<keyword evidence="5" id="KW-0269">Exonuclease</keyword>
<evidence type="ECO:0000259" key="4">
    <source>
        <dbReference type="Pfam" id="PF12705"/>
    </source>
</evidence>